<evidence type="ECO:0000313" key="2">
    <source>
        <dbReference type="Proteomes" id="UP000007845"/>
    </source>
</evidence>
<dbReference type="KEGG" id="ddn:DND132_2132"/>
<gene>
    <name evidence="1" type="ORF">DND132_2132</name>
</gene>
<dbReference type="RefSeq" id="WP_014322764.1">
    <property type="nucleotide sequence ID" value="NC_016803.1"/>
</dbReference>
<dbReference type="OrthoDB" id="166000at2"/>
<protein>
    <submittedName>
        <fullName evidence="1">C_GCAxxG_C_C family protein</fullName>
    </submittedName>
</protein>
<organism evidence="1 2">
    <name type="scientific">Pseudodesulfovibrio mercurii</name>
    <dbReference type="NCBI Taxonomy" id="641491"/>
    <lineage>
        <taxon>Bacteria</taxon>
        <taxon>Pseudomonadati</taxon>
        <taxon>Thermodesulfobacteriota</taxon>
        <taxon>Desulfovibrionia</taxon>
        <taxon>Desulfovibrionales</taxon>
        <taxon>Desulfovibrionaceae</taxon>
    </lineage>
</organism>
<reference evidence="1 2" key="1">
    <citation type="journal article" date="2011" name="J. Bacteriol.">
        <title>Genome sequence of the mercury-methylating strain Desulfovibrio desulfuricans ND132.</title>
        <authorList>
            <person name="Brown S.D."/>
            <person name="Gilmour C.C."/>
            <person name="Kucken A.M."/>
            <person name="Wall J.D."/>
            <person name="Elias D.A."/>
            <person name="Brandt C.C."/>
            <person name="Podar M."/>
            <person name="Chertkov O."/>
            <person name="Held B."/>
            <person name="Bruce D.C."/>
            <person name="Detter J.C."/>
            <person name="Tapia R."/>
            <person name="Han C.S."/>
            <person name="Goodwin L.A."/>
            <person name="Cheng J.F."/>
            <person name="Pitluck S."/>
            <person name="Woyke T."/>
            <person name="Mikhailova N."/>
            <person name="Ivanova N.N."/>
            <person name="Han J."/>
            <person name="Lucas S."/>
            <person name="Lapidus A.L."/>
            <person name="Land M.L."/>
            <person name="Hauser L.J."/>
            <person name="Palumbo A.V."/>
        </authorList>
    </citation>
    <scope>NUCLEOTIDE SEQUENCE [LARGE SCALE GENOMIC DNA]</scope>
    <source>
        <strain evidence="1 2">ND132</strain>
    </source>
</reference>
<evidence type="ECO:0000313" key="1">
    <source>
        <dbReference type="EMBL" id="EGB15337.1"/>
    </source>
</evidence>
<dbReference type="Pfam" id="PF09719">
    <property type="entry name" value="C_GCAxxG_C_C"/>
    <property type="match status" value="1"/>
</dbReference>
<dbReference type="AlphaFoldDB" id="F0JHV1"/>
<dbReference type="Pfam" id="PF12675">
    <property type="entry name" value="DUF3795"/>
    <property type="match status" value="1"/>
</dbReference>
<accession>F0JHV1</accession>
<keyword evidence="2" id="KW-1185">Reference proteome</keyword>
<dbReference type="HOGENOM" id="CLU_926613_0_0_7"/>
<dbReference type="InterPro" id="IPR024227">
    <property type="entry name" value="DUF3795"/>
</dbReference>
<dbReference type="Proteomes" id="UP000007845">
    <property type="component" value="Chromosome"/>
</dbReference>
<proteinExistence type="predicted"/>
<dbReference type="eggNOG" id="COG1246">
    <property type="taxonomic scope" value="Bacteria"/>
</dbReference>
<dbReference type="InterPro" id="IPR010181">
    <property type="entry name" value="CGCAxxGCC_motif"/>
</dbReference>
<name>F0JHV1_9BACT</name>
<dbReference type="NCBIfam" id="TIGR01909">
    <property type="entry name" value="C_GCAxxG_C_C"/>
    <property type="match status" value="1"/>
</dbReference>
<sequence>MANDFVKNRLLELFGDRKFLCAESVLQVVAEAGGRECRDAVRAATGFCSGVSRSRGQCGAVSGAIMGLGLYAGRGEPGEDHESCYALVQELLSRFEDRYGSTNCFELIQCDFADPDDQARYRRENLRLECYRMAVFAAETALSILREHGYLPDEADFVKSRLAPCGLVCGTCAAFAHGPIQRAAGELRDRLGPNFAAYAERFAAMNPAFAGYPDFAALLDFLAEGSCTGCREQGCLFQACKVADCAGAHGVDYCFQCASFPCDEHGLPDRLAAIWRKNNERMRESGPAAWYRKLKDKPRYP</sequence>
<dbReference type="STRING" id="641491.DND132_2132"/>
<dbReference type="EMBL" id="CP003220">
    <property type="protein sequence ID" value="EGB15337.1"/>
    <property type="molecule type" value="Genomic_DNA"/>
</dbReference>